<evidence type="ECO:0000313" key="3">
    <source>
        <dbReference type="Proteomes" id="UP000229615"/>
    </source>
</evidence>
<keyword evidence="1" id="KW-0472">Membrane</keyword>
<evidence type="ECO:0000313" key="2">
    <source>
        <dbReference type="EMBL" id="PIR88845.1"/>
    </source>
</evidence>
<feature type="transmembrane region" description="Helical" evidence="1">
    <location>
        <begin position="21"/>
        <end position="45"/>
    </location>
</feature>
<evidence type="ECO:0008006" key="4">
    <source>
        <dbReference type="Google" id="ProtNLM"/>
    </source>
</evidence>
<dbReference type="Proteomes" id="UP000229615">
    <property type="component" value="Unassembled WGS sequence"/>
</dbReference>
<dbReference type="AlphaFoldDB" id="A0A2H0USS3"/>
<name>A0A2H0USS3_9BACT</name>
<dbReference type="EMBL" id="PFBB01000002">
    <property type="protein sequence ID" value="PIR88845.1"/>
    <property type="molecule type" value="Genomic_DNA"/>
</dbReference>
<sequence>MNNELKEKNKSASIRHSSGQVMLMTTVVISATLLAATTLAGVLMISQLRQTANVEQSTRGIFAADAGLEYELYRFYQDKCSESSPSLANEAVVETQVSGGEGTNVVIRSQGSYGRAIRAFSLNLGPLSQSICD</sequence>
<evidence type="ECO:0000256" key="1">
    <source>
        <dbReference type="SAM" id="Phobius"/>
    </source>
</evidence>
<accession>A0A2H0USS3</accession>
<keyword evidence="1" id="KW-0812">Transmembrane</keyword>
<proteinExistence type="predicted"/>
<protein>
    <recommendedName>
        <fullName evidence="4">Type 4 fimbrial biogenesis protein PilX N-terminal domain-containing protein</fullName>
    </recommendedName>
</protein>
<gene>
    <name evidence="2" type="ORF">COU09_00250</name>
</gene>
<keyword evidence="1" id="KW-1133">Transmembrane helix</keyword>
<comment type="caution">
    <text evidence="2">The sequence shown here is derived from an EMBL/GenBank/DDBJ whole genome shotgun (WGS) entry which is preliminary data.</text>
</comment>
<organism evidence="2 3">
    <name type="scientific">Candidatus Harrisonbacteria bacterium CG10_big_fil_rev_8_21_14_0_10_44_23</name>
    <dbReference type="NCBI Taxonomy" id="1974585"/>
    <lineage>
        <taxon>Bacteria</taxon>
        <taxon>Candidatus Harrisoniibacteriota</taxon>
    </lineage>
</organism>
<reference evidence="3" key="1">
    <citation type="submission" date="2017-09" db="EMBL/GenBank/DDBJ databases">
        <title>Depth-based differentiation of microbial function through sediment-hosted aquifers and enrichment of novel symbionts in the deep terrestrial subsurface.</title>
        <authorList>
            <person name="Probst A.J."/>
            <person name="Ladd B."/>
            <person name="Jarett J.K."/>
            <person name="Geller-Mcgrath D.E."/>
            <person name="Sieber C.M.K."/>
            <person name="Emerson J.B."/>
            <person name="Anantharaman K."/>
            <person name="Thomas B.C."/>
            <person name="Malmstrom R."/>
            <person name="Stieglmeier M."/>
            <person name="Klingl A."/>
            <person name="Woyke T."/>
            <person name="Ryan C.M."/>
            <person name="Banfield J.F."/>
        </authorList>
    </citation>
    <scope>NUCLEOTIDE SEQUENCE [LARGE SCALE GENOMIC DNA]</scope>
</reference>